<evidence type="ECO:0000256" key="3">
    <source>
        <dbReference type="SAM" id="MobiDB-lite"/>
    </source>
</evidence>
<evidence type="ECO:0000256" key="2">
    <source>
        <dbReference type="ARBA" id="ARBA00022598"/>
    </source>
</evidence>
<organism evidence="5 6">
    <name type="scientific">Plantactinospora sonchi</name>
    <dbReference type="NCBI Taxonomy" id="1544735"/>
    <lineage>
        <taxon>Bacteria</taxon>
        <taxon>Bacillati</taxon>
        <taxon>Actinomycetota</taxon>
        <taxon>Actinomycetes</taxon>
        <taxon>Micromonosporales</taxon>
        <taxon>Micromonosporaceae</taxon>
        <taxon>Plantactinospora</taxon>
    </lineage>
</organism>
<dbReference type="InterPro" id="IPR045851">
    <property type="entry name" value="AMP-bd_C_sf"/>
</dbReference>
<comment type="caution">
    <text evidence="5">The sequence shown here is derived from an EMBL/GenBank/DDBJ whole genome shotgun (WGS) entry which is preliminary data.</text>
</comment>
<dbReference type="PROSITE" id="PS00455">
    <property type="entry name" value="AMP_BINDING"/>
    <property type="match status" value="1"/>
</dbReference>
<feature type="compositionally biased region" description="Basic and acidic residues" evidence="3">
    <location>
        <begin position="148"/>
        <end position="158"/>
    </location>
</feature>
<dbReference type="EMBL" id="JAZGQK010000012">
    <property type="protein sequence ID" value="MEE6259666.1"/>
    <property type="molecule type" value="Genomic_DNA"/>
</dbReference>
<dbReference type="InterPro" id="IPR000873">
    <property type="entry name" value="AMP-dep_synth/lig_dom"/>
</dbReference>
<dbReference type="GO" id="GO:0016874">
    <property type="term" value="F:ligase activity"/>
    <property type="evidence" value="ECO:0007669"/>
    <property type="project" value="UniProtKB-KW"/>
</dbReference>
<dbReference type="Proteomes" id="UP001332243">
    <property type="component" value="Unassembled WGS sequence"/>
</dbReference>
<evidence type="ECO:0000256" key="1">
    <source>
        <dbReference type="ARBA" id="ARBA00006432"/>
    </source>
</evidence>
<dbReference type="RefSeq" id="WP_331214792.1">
    <property type="nucleotide sequence ID" value="NZ_JAZGQK010000012.1"/>
</dbReference>
<dbReference type="Gene3D" id="3.40.50.12780">
    <property type="entry name" value="N-terminal domain of ligase-like"/>
    <property type="match status" value="1"/>
</dbReference>
<dbReference type="InterPro" id="IPR040097">
    <property type="entry name" value="FAAL/FAAC"/>
</dbReference>
<dbReference type="PANTHER" id="PTHR22754">
    <property type="entry name" value="DISCO-INTERACTING PROTEIN 2 DIP2 -RELATED"/>
    <property type="match status" value="1"/>
</dbReference>
<keyword evidence="6" id="KW-1185">Reference proteome</keyword>
<dbReference type="CDD" id="cd05931">
    <property type="entry name" value="FAAL"/>
    <property type="match status" value="1"/>
</dbReference>
<evidence type="ECO:0000259" key="4">
    <source>
        <dbReference type="Pfam" id="PF00501"/>
    </source>
</evidence>
<accession>A0ABU7RT51</accession>
<evidence type="ECO:0000313" key="6">
    <source>
        <dbReference type="Proteomes" id="UP001332243"/>
    </source>
</evidence>
<proteinExistence type="inferred from homology"/>
<reference evidence="5 6" key="1">
    <citation type="submission" date="2024-01" db="EMBL/GenBank/DDBJ databases">
        <title>Genome insights into Plantactinospora sonchi sp. nov.</title>
        <authorList>
            <person name="Wang L."/>
        </authorList>
    </citation>
    <scope>NUCLEOTIDE SEQUENCE [LARGE SCALE GENOMIC DNA]</scope>
    <source>
        <strain evidence="5 6">NEAU-QY2</strain>
    </source>
</reference>
<feature type="domain" description="AMP-dependent synthetase/ligase" evidence="4">
    <location>
        <begin position="11"/>
        <end position="426"/>
    </location>
</feature>
<keyword evidence="2 5" id="KW-0436">Ligase</keyword>
<name>A0ABU7RT51_9ACTN</name>
<sequence length="600" mass="63775">MTLFVTALGEVVARVPDKPAVLFHRASGVESLTYRELDRAARSVAVWLRDRLPAGDARVVLAHAPGLSFVTAFVGCLYAGVTPVPVPPPTGHRHQVVRSAGIVADSGAAMVLTDPESLPAVLAWRDASGLGDIPCAGPATTPDAGESDPDRWRPPDPDPDRVAFLQYTSGSTSAPKGVMVGHGNLAHNIGLMRDCHGWHGDLVFCSWLPTYHDMGLIAMLLTPLCLGGTAVLLPAMDFLKRPYLWLDLISRYGAQVSCAPNFAYDLTARQVGDEQLGQLDLSHWRYACNGSEPINAGTLERFAARFAPAGFRRAALLPGYGLAEATLYVSGTRVDSPPVVRRVDTAALAADRLVASDGVASGDPVGVTPAALPGPDGPVPTTELVSSGVVRGIEVLVVDPATGVVLPDGQVGEVWIGGGSVASGYWRRPDETAETFGARTADGAGPFLRTGDLGAYLDGELFITGRRKEMLIVNGRNLYPHDVEREAAEVHPVFAELPTCVFSVPGRQGEAIVLVQEIRSRGLTGDDLHGYARTAKTALGARLGVRVGNVVFVRPGRILRTSSGKIQRRAMRDRFLAGTLESLHEDLDPELRVVTSAPSR</sequence>
<feature type="region of interest" description="Disordered" evidence="3">
    <location>
        <begin position="133"/>
        <end position="158"/>
    </location>
</feature>
<evidence type="ECO:0000313" key="5">
    <source>
        <dbReference type="EMBL" id="MEE6259666.1"/>
    </source>
</evidence>
<dbReference type="PANTHER" id="PTHR22754:SF32">
    <property type="entry name" value="DISCO-INTERACTING PROTEIN 2"/>
    <property type="match status" value="1"/>
</dbReference>
<dbReference type="InterPro" id="IPR042099">
    <property type="entry name" value="ANL_N_sf"/>
</dbReference>
<protein>
    <submittedName>
        <fullName evidence="5">Fatty acyl-AMP ligase</fullName>
    </submittedName>
</protein>
<dbReference type="Pfam" id="PF00501">
    <property type="entry name" value="AMP-binding"/>
    <property type="match status" value="1"/>
</dbReference>
<dbReference type="Gene3D" id="3.30.300.30">
    <property type="match status" value="1"/>
</dbReference>
<dbReference type="SUPFAM" id="SSF56801">
    <property type="entry name" value="Acetyl-CoA synthetase-like"/>
    <property type="match status" value="1"/>
</dbReference>
<comment type="similarity">
    <text evidence="1">Belongs to the ATP-dependent AMP-binding enzyme family.</text>
</comment>
<dbReference type="InterPro" id="IPR020845">
    <property type="entry name" value="AMP-binding_CS"/>
</dbReference>
<gene>
    <name evidence="5" type="ORF">V1633_14355</name>
</gene>